<name>A0A9X3EGC6_9GAMM</name>
<organism evidence="2 3">
    <name type="scientific">Parathalassolituus penaei</name>
    <dbReference type="NCBI Taxonomy" id="2997323"/>
    <lineage>
        <taxon>Bacteria</taxon>
        <taxon>Pseudomonadati</taxon>
        <taxon>Pseudomonadota</taxon>
        <taxon>Gammaproteobacteria</taxon>
        <taxon>Oceanospirillales</taxon>
        <taxon>Oceanospirillaceae</taxon>
        <taxon>Parathalassolituus</taxon>
    </lineage>
</organism>
<gene>
    <name evidence="2" type="ORF">OUO13_18110</name>
</gene>
<protein>
    <submittedName>
        <fullName evidence="2">Uncharacterized protein</fullName>
    </submittedName>
</protein>
<comment type="caution">
    <text evidence="2">The sequence shown here is derived from an EMBL/GenBank/DDBJ whole genome shotgun (WGS) entry which is preliminary data.</text>
</comment>
<reference evidence="2" key="1">
    <citation type="submission" date="2022-11" db="EMBL/GenBank/DDBJ databases">
        <title>Parathalassolutuus dongxingensis gen. nov., sp. nov., a novel member of family Oceanospirillaceae isolated from a coastal shrimp pond in Guangxi, China.</title>
        <authorList>
            <person name="Chen H."/>
        </authorList>
    </citation>
    <scope>NUCLEOTIDE SEQUENCE</scope>
    <source>
        <strain evidence="2">G-43</strain>
    </source>
</reference>
<keyword evidence="1" id="KW-0472">Membrane</keyword>
<evidence type="ECO:0000256" key="1">
    <source>
        <dbReference type="SAM" id="Phobius"/>
    </source>
</evidence>
<dbReference type="AlphaFoldDB" id="A0A9X3EGC6"/>
<accession>A0A9X3EGC6</accession>
<dbReference type="EMBL" id="JAPNOA010000058">
    <property type="protein sequence ID" value="MCY0967098.1"/>
    <property type="molecule type" value="Genomic_DNA"/>
</dbReference>
<keyword evidence="3" id="KW-1185">Reference proteome</keyword>
<dbReference type="Proteomes" id="UP001150830">
    <property type="component" value="Unassembled WGS sequence"/>
</dbReference>
<keyword evidence="1" id="KW-1133">Transmembrane helix</keyword>
<feature type="transmembrane region" description="Helical" evidence="1">
    <location>
        <begin position="12"/>
        <end position="31"/>
    </location>
</feature>
<sequence length="133" mass="15285">MFSFQDEAWFLVRFPILLQLAGLFYIVRGLQGVWHWWNERVYTTPDCPLEKLARQMMLPGSLLALVSGIHLVADESTAWLSLTVLVLAQLVYLRRKFLLADRQERKVADSFSQQTLPVSLGLWLLSLLVSVSH</sequence>
<proteinExistence type="predicted"/>
<feature type="transmembrane region" description="Helical" evidence="1">
    <location>
        <begin position="78"/>
        <end position="94"/>
    </location>
</feature>
<keyword evidence="1" id="KW-0812">Transmembrane</keyword>
<evidence type="ECO:0000313" key="3">
    <source>
        <dbReference type="Proteomes" id="UP001150830"/>
    </source>
</evidence>
<evidence type="ECO:0000313" key="2">
    <source>
        <dbReference type="EMBL" id="MCY0967098.1"/>
    </source>
</evidence>
<dbReference type="RefSeq" id="WP_283175303.1">
    <property type="nucleotide sequence ID" value="NZ_JAPNOA010000058.1"/>
</dbReference>